<accession>A0A8W7PHD9</accession>
<protein>
    <submittedName>
        <fullName evidence="1">Uncharacterized protein</fullName>
    </submittedName>
</protein>
<evidence type="ECO:0000313" key="1">
    <source>
        <dbReference type="EnsemblMetazoa" id="ACOM031508-PA.1"/>
    </source>
</evidence>
<organism evidence="1">
    <name type="scientific">Anopheles coluzzii</name>
    <name type="common">African malaria mosquito</name>
    <dbReference type="NCBI Taxonomy" id="1518534"/>
    <lineage>
        <taxon>Eukaryota</taxon>
        <taxon>Metazoa</taxon>
        <taxon>Ecdysozoa</taxon>
        <taxon>Arthropoda</taxon>
        <taxon>Hexapoda</taxon>
        <taxon>Insecta</taxon>
        <taxon>Pterygota</taxon>
        <taxon>Neoptera</taxon>
        <taxon>Endopterygota</taxon>
        <taxon>Diptera</taxon>
        <taxon>Nematocera</taxon>
        <taxon>Culicoidea</taxon>
        <taxon>Culicidae</taxon>
        <taxon>Anophelinae</taxon>
        <taxon>Anopheles</taxon>
    </lineage>
</organism>
<dbReference type="AlphaFoldDB" id="A0A8W7PHD9"/>
<dbReference type="EnsemblMetazoa" id="ACOM031508-RA">
    <property type="protein sequence ID" value="ACOM031508-PA.1"/>
    <property type="gene ID" value="ACOM031508"/>
</dbReference>
<name>A0A8W7PHD9_ANOCL</name>
<sequence>MVHNLAVVYYSCSAFRGCRRLVLGISLHARVGRRYAAKLNEFILTTGDDDDDLCKFLASTCQTGQSGWSACLIEGSTYGSYAEDNSFQERISHLVPVPSISRTFGGTGTGSRIIAAIVLRIRYGLCRCRCILLIVATGRRALIHRHRISPRPDGSAGRAGSCSTARRLILGKQTTQPLVVDQIACIEQAAQPAGTGGPTCRRPNAQPLIDVGADLLLDRVRDCVLYTAQDAAEESTVAGGCGRFACRYDDVTPCTVKLATSIVRTATTSTTTTIVRASSCTTSVVGTSAAAVATSAIASVTVARVVVRRQRRVE</sequence>
<proteinExistence type="predicted"/>
<dbReference type="Proteomes" id="UP000075882">
    <property type="component" value="Unassembled WGS sequence"/>
</dbReference>
<reference evidence="1" key="1">
    <citation type="submission" date="2022-08" db="UniProtKB">
        <authorList>
            <consortium name="EnsemblMetazoa"/>
        </authorList>
    </citation>
    <scope>IDENTIFICATION</scope>
</reference>